<dbReference type="EMBL" id="PFQF01000042">
    <property type="protein sequence ID" value="PJA20017.1"/>
    <property type="molecule type" value="Genomic_DNA"/>
</dbReference>
<accession>A0A2M7W3E9</accession>
<dbReference type="AlphaFoldDB" id="A0A2M7W3E9"/>
<evidence type="ECO:0000313" key="2">
    <source>
        <dbReference type="Proteomes" id="UP000230137"/>
    </source>
</evidence>
<evidence type="ECO:0000313" key="1">
    <source>
        <dbReference type="EMBL" id="PJA20017.1"/>
    </source>
</evidence>
<comment type="caution">
    <text evidence="1">The sequence shown here is derived from an EMBL/GenBank/DDBJ whole genome shotgun (WGS) entry which is preliminary data.</text>
</comment>
<organism evidence="1 2">
    <name type="scientific">Candidatus Berkelbacteria bacterium CG_4_10_14_0_2_um_filter_35_9_33_12</name>
    <dbReference type="NCBI Taxonomy" id="1974499"/>
    <lineage>
        <taxon>Bacteria</taxon>
        <taxon>Candidatus Berkelbacteria</taxon>
    </lineage>
</organism>
<dbReference type="Proteomes" id="UP000230137">
    <property type="component" value="Unassembled WGS sequence"/>
</dbReference>
<reference evidence="2" key="1">
    <citation type="submission" date="2017-09" db="EMBL/GenBank/DDBJ databases">
        <title>Depth-based differentiation of microbial function through sediment-hosted aquifers and enrichment of novel symbionts in the deep terrestrial subsurface.</title>
        <authorList>
            <person name="Probst A.J."/>
            <person name="Ladd B."/>
            <person name="Jarett J.K."/>
            <person name="Geller-Mcgrath D.E."/>
            <person name="Sieber C.M.K."/>
            <person name="Emerson J.B."/>
            <person name="Anantharaman K."/>
            <person name="Thomas B.C."/>
            <person name="Malmstrom R."/>
            <person name="Stieglmeier M."/>
            <person name="Klingl A."/>
            <person name="Woyke T."/>
            <person name="Ryan C.M."/>
            <person name="Banfield J.F."/>
        </authorList>
    </citation>
    <scope>NUCLEOTIDE SEQUENCE [LARGE SCALE GENOMIC DNA]</scope>
</reference>
<gene>
    <name evidence="1" type="ORF">COX60_03055</name>
</gene>
<name>A0A2M7W3E9_9BACT</name>
<protein>
    <submittedName>
        <fullName evidence="1">Uncharacterized protein</fullName>
    </submittedName>
</protein>
<sequence length="114" mass="13115">MRIDTSTNPPGQIYRMQEDRSSLLHKLDQLLHPNGKDCDNPDKSVIAAFQECYASYATGKIVLYHHLDRNLIAMVCHCNCILRPCEDFFRLNPHCYKPETFDPNATTVIDIHLP</sequence>
<proteinExistence type="predicted"/>